<dbReference type="PIRSF" id="PIRSF005897">
    <property type="entry name" value="RR_PatA"/>
    <property type="match status" value="1"/>
</dbReference>
<dbReference type="InterPro" id="IPR011006">
    <property type="entry name" value="CheY-like_superfamily"/>
</dbReference>
<evidence type="ECO:0000256" key="2">
    <source>
        <dbReference type="PROSITE-ProRule" id="PRU00169"/>
    </source>
</evidence>
<dbReference type="PANTHER" id="PTHR44591:SF23">
    <property type="entry name" value="CHEY SUBFAMILY"/>
    <property type="match status" value="1"/>
</dbReference>
<feature type="modified residue" description="4-aspartylphosphate" evidence="2">
    <location>
        <position position="306"/>
    </location>
</feature>
<dbReference type="Proteomes" id="UP001065613">
    <property type="component" value="Chromosome"/>
</dbReference>
<dbReference type="Gene3D" id="3.40.50.2300">
    <property type="match status" value="1"/>
</dbReference>
<name>A0A977PWA3_9CYAN</name>
<protein>
    <submittedName>
        <fullName evidence="4">Response regulator</fullName>
    </submittedName>
</protein>
<dbReference type="InterPro" id="IPR025497">
    <property type="entry name" value="PatA-like_N"/>
</dbReference>
<proteinExistence type="predicted"/>
<dbReference type="EMBL" id="CP073041">
    <property type="protein sequence ID" value="UXE61464.1"/>
    <property type="molecule type" value="Genomic_DNA"/>
</dbReference>
<dbReference type="GO" id="GO:0000160">
    <property type="term" value="P:phosphorelay signal transduction system"/>
    <property type="evidence" value="ECO:0007669"/>
    <property type="project" value="InterPro"/>
</dbReference>
<feature type="domain" description="Response regulatory" evidence="3">
    <location>
        <begin position="257"/>
        <end position="373"/>
    </location>
</feature>
<dbReference type="CDD" id="cd17602">
    <property type="entry name" value="REC_PatA-like"/>
    <property type="match status" value="1"/>
</dbReference>
<dbReference type="PROSITE" id="PS50110">
    <property type="entry name" value="RESPONSE_REGULATORY"/>
    <property type="match status" value="1"/>
</dbReference>
<sequence length="380" mass="43322">MTPPQLSPPNLAQPEGSLYKVLQKLIVNQASGKLIIHNPQDNSIHWRIYLGNGRIHFAGSETGHSERLNYLLGRYVPDKNFSLPGNVADDYQYLCELWQSGEFSFQQIRSILAKFTQEALIQILSLKQSLCYFENIVGLEHLLLYLNLKKLMLPVEQQIRHWFTLREEIGSPFQRPRIVNQDKIRQWGERHFQAETQKLGQFQRFQELLEQQQCLYFLASRTNTSTINLAVTLQPLIKTGLVEMQPYVLTQSDDRPVVACVDDSPAIQRVVKFTLEASGYRVVNIKEPFKALTTLLHAKPDLILMDINMPEIDGYQLCSLCNKSSALKDIPIIMLTGRSGILDRVKAKMVGSVGYICKPFLPQELVQAINSYVPVNLHSA</sequence>
<dbReference type="Pfam" id="PF14332">
    <property type="entry name" value="DUF4388"/>
    <property type="match status" value="1"/>
</dbReference>
<reference evidence="4" key="1">
    <citation type="submission" date="2021-04" db="EMBL/GenBank/DDBJ databases">
        <title>Genome sequence of Woronichinia naegeliana from Washington state freshwater lake bloom.</title>
        <authorList>
            <person name="Dreher T.W."/>
        </authorList>
    </citation>
    <scope>NUCLEOTIDE SEQUENCE</scope>
    <source>
        <strain evidence="4">WA131</strain>
    </source>
</reference>
<dbReference type="PANTHER" id="PTHR44591">
    <property type="entry name" value="STRESS RESPONSE REGULATOR PROTEIN 1"/>
    <property type="match status" value="1"/>
</dbReference>
<gene>
    <name evidence="4" type="ORF">KA717_00035</name>
</gene>
<evidence type="ECO:0000259" key="3">
    <source>
        <dbReference type="PROSITE" id="PS50110"/>
    </source>
</evidence>
<dbReference type="SUPFAM" id="SSF52172">
    <property type="entry name" value="CheY-like"/>
    <property type="match status" value="1"/>
</dbReference>
<dbReference type="AlphaFoldDB" id="A0A977PWA3"/>
<dbReference type="Pfam" id="PF00072">
    <property type="entry name" value="Response_reg"/>
    <property type="match status" value="1"/>
</dbReference>
<dbReference type="KEGG" id="wna:KA717_00035"/>
<keyword evidence="1 2" id="KW-0597">Phosphoprotein</keyword>
<organism evidence="4">
    <name type="scientific">Woronichinia naegeliana WA131</name>
    <dbReference type="NCBI Taxonomy" id="2824559"/>
    <lineage>
        <taxon>Bacteria</taxon>
        <taxon>Bacillati</taxon>
        <taxon>Cyanobacteriota</taxon>
        <taxon>Cyanophyceae</taxon>
        <taxon>Synechococcales</taxon>
        <taxon>Coelosphaeriaceae</taxon>
        <taxon>Woronichinia</taxon>
    </lineage>
</organism>
<dbReference type="InterPro" id="IPR050595">
    <property type="entry name" value="Bact_response_regulator"/>
</dbReference>
<dbReference type="SMART" id="SM00448">
    <property type="entry name" value="REC"/>
    <property type="match status" value="1"/>
</dbReference>
<evidence type="ECO:0000313" key="4">
    <source>
        <dbReference type="EMBL" id="UXE61464.1"/>
    </source>
</evidence>
<dbReference type="InterPro" id="IPR001789">
    <property type="entry name" value="Sig_transdc_resp-reg_receiver"/>
</dbReference>
<evidence type="ECO:0000256" key="1">
    <source>
        <dbReference type="ARBA" id="ARBA00022553"/>
    </source>
</evidence>
<dbReference type="InterPro" id="IPR024186">
    <property type="entry name" value="Sig_transdc_resp-reg_PatA"/>
</dbReference>
<accession>A0A977PWA3</accession>